<evidence type="ECO:0000256" key="1">
    <source>
        <dbReference type="ARBA" id="ARBA00009437"/>
    </source>
</evidence>
<feature type="domain" description="HTH lysR-type" evidence="5">
    <location>
        <begin position="96"/>
        <end position="149"/>
    </location>
</feature>
<keyword evidence="2" id="KW-0805">Transcription regulation</keyword>
<name>A0ABV1SLX7_9RHOB</name>
<evidence type="ECO:0000256" key="4">
    <source>
        <dbReference type="ARBA" id="ARBA00023163"/>
    </source>
</evidence>
<keyword evidence="4" id="KW-0804">Transcription</keyword>
<evidence type="ECO:0000313" key="6">
    <source>
        <dbReference type="EMBL" id="MER5173899.1"/>
    </source>
</evidence>
<accession>A0ABV1SLX7</accession>
<gene>
    <name evidence="6" type="ORF">VSX56_19270</name>
</gene>
<keyword evidence="3" id="KW-0238">DNA-binding</keyword>
<feature type="domain" description="HTH lysR-type" evidence="5">
    <location>
        <begin position="3"/>
        <end position="60"/>
    </location>
</feature>
<evidence type="ECO:0000256" key="2">
    <source>
        <dbReference type="ARBA" id="ARBA00023015"/>
    </source>
</evidence>
<dbReference type="InterPro" id="IPR000847">
    <property type="entry name" value="LysR_HTH_N"/>
</dbReference>
<reference evidence="6 7" key="1">
    <citation type="submission" date="2024-06" db="EMBL/GenBank/DDBJ databases">
        <title>Thioclava kandeliae sp. nov. from a rhizosphere soil sample of Kandelia candel in a mangrove.</title>
        <authorList>
            <person name="Mu T."/>
        </authorList>
    </citation>
    <scope>NUCLEOTIDE SEQUENCE [LARGE SCALE GENOMIC DNA]</scope>
    <source>
        <strain evidence="6 7">CPCC 100088</strain>
    </source>
</reference>
<dbReference type="RefSeq" id="WP_350939196.1">
    <property type="nucleotide sequence ID" value="NZ_JAYWLC010000035.1"/>
</dbReference>
<dbReference type="Gene3D" id="1.10.10.10">
    <property type="entry name" value="Winged helix-like DNA-binding domain superfamily/Winged helix DNA-binding domain"/>
    <property type="match status" value="2"/>
</dbReference>
<dbReference type="PROSITE" id="PS50931">
    <property type="entry name" value="HTH_LYSR"/>
    <property type="match status" value="2"/>
</dbReference>
<keyword evidence="7" id="KW-1185">Reference proteome</keyword>
<evidence type="ECO:0000256" key="3">
    <source>
        <dbReference type="ARBA" id="ARBA00023125"/>
    </source>
</evidence>
<dbReference type="Pfam" id="PF03466">
    <property type="entry name" value="LysR_substrate"/>
    <property type="match status" value="1"/>
</dbReference>
<organism evidence="6 7">
    <name type="scientific">Thioclava kandeliae</name>
    <dbReference type="NCBI Taxonomy" id="3070818"/>
    <lineage>
        <taxon>Bacteria</taxon>
        <taxon>Pseudomonadati</taxon>
        <taxon>Pseudomonadota</taxon>
        <taxon>Alphaproteobacteria</taxon>
        <taxon>Rhodobacterales</taxon>
        <taxon>Paracoccaceae</taxon>
        <taxon>Thioclava</taxon>
    </lineage>
</organism>
<comment type="similarity">
    <text evidence="1">Belongs to the LysR transcriptional regulatory family.</text>
</comment>
<evidence type="ECO:0000259" key="5">
    <source>
        <dbReference type="PROSITE" id="PS50931"/>
    </source>
</evidence>
<dbReference type="EMBL" id="JAYWLC010000035">
    <property type="protein sequence ID" value="MER5173899.1"/>
    <property type="molecule type" value="Genomic_DNA"/>
</dbReference>
<proteinExistence type="inferred from homology"/>
<protein>
    <submittedName>
        <fullName evidence="6">LysR family transcriptional regulator</fullName>
    </submittedName>
</protein>
<sequence>MEVNLRHLRAFLSVAQTGSITRAADLCHISQPAVTQAIAKLETEAGQPLFTRTPQGLFATEAGQVLHHRTARAMTPLDTHLHEIAPRLVLTATRAQLQALIAAAEVQNFSLAARRLGIAQPTVHRAITQLEREAGRALFQRSPLGIAPTRAASALARVARLAFVELDQARAELGDLLGREVGQVVLGAMPLSRSYILPQALASFRATRPSLTVKVLEGSYDELLAGLRRGEIDILTGALRDPAPIGDVVQERLFDDTLVLLAGKGHPLAGRPLPPLASLLEWPWLVTREGTPTRTLFDRYFKSSGLTPPQGVIETGSVILMREMVQDNRHLACMSYVQAQSEVATGLVEVLAHDFGSTRRAIGLTMRADWQPTPAQAKMLSCLRSIGGRI</sequence>
<dbReference type="SUPFAM" id="SSF46785">
    <property type="entry name" value="Winged helix' DNA-binding domain"/>
    <property type="match status" value="2"/>
</dbReference>
<dbReference type="InterPro" id="IPR005119">
    <property type="entry name" value="LysR_subst-bd"/>
</dbReference>
<dbReference type="PANTHER" id="PTHR30126:SF98">
    <property type="entry name" value="HTH-TYPE TRANSCRIPTIONAL ACTIVATOR BAUR"/>
    <property type="match status" value="1"/>
</dbReference>
<comment type="caution">
    <text evidence="6">The sequence shown here is derived from an EMBL/GenBank/DDBJ whole genome shotgun (WGS) entry which is preliminary data.</text>
</comment>
<dbReference type="InterPro" id="IPR036390">
    <property type="entry name" value="WH_DNA-bd_sf"/>
</dbReference>
<dbReference type="Proteomes" id="UP001438953">
    <property type="component" value="Unassembled WGS sequence"/>
</dbReference>
<dbReference type="SUPFAM" id="SSF53850">
    <property type="entry name" value="Periplasmic binding protein-like II"/>
    <property type="match status" value="1"/>
</dbReference>
<dbReference type="PANTHER" id="PTHR30126">
    <property type="entry name" value="HTH-TYPE TRANSCRIPTIONAL REGULATOR"/>
    <property type="match status" value="1"/>
</dbReference>
<evidence type="ECO:0000313" key="7">
    <source>
        <dbReference type="Proteomes" id="UP001438953"/>
    </source>
</evidence>
<dbReference type="InterPro" id="IPR036388">
    <property type="entry name" value="WH-like_DNA-bd_sf"/>
</dbReference>
<dbReference type="Pfam" id="PF00126">
    <property type="entry name" value="HTH_1"/>
    <property type="match status" value="2"/>
</dbReference>
<dbReference type="PRINTS" id="PR00039">
    <property type="entry name" value="HTHLYSR"/>
</dbReference>
<dbReference type="Gene3D" id="3.40.190.10">
    <property type="entry name" value="Periplasmic binding protein-like II"/>
    <property type="match status" value="2"/>
</dbReference>